<dbReference type="PROSITE" id="PS50893">
    <property type="entry name" value="ABC_TRANSPORTER_2"/>
    <property type="match status" value="1"/>
</dbReference>
<evidence type="ECO:0000256" key="3">
    <source>
        <dbReference type="ARBA" id="ARBA00022840"/>
    </source>
</evidence>
<dbReference type="GO" id="GO:0005524">
    <property type="term" value="F:ATP binding"/>
    <property type="evidence" value="ECO:0007669"/>
    <property type="project" value="UniProtKB-KW"/>
</dbReference>
<keyword evidence="3 6" id="KW-0067">ATP-binding</keyword>
<dbReference type="InterPro" id="IPR003593">
    <property type="entry name" value="AAA+_ATPase"/>
</dbReference>
<name>A0A1R4H948_9GAMM</name>
<evidence type="ECO:0000256" key="2">
    <source>
        <dbReference type="ARBA" id="ARBA00022741"/>
    </source>
</evidence>
<dbReference type="GO" id="GO:0016887">
    <property type="term" value="F:ATP hydrolysis activity"/>
    <property type="evidence" value="ECO:0007669"/>
    <property type="project" value="InterPro"/>
</dbReference>
<dbReference type="Proteomes" id="UP000195667">
    <property type="component" value="Unassembled WGS sequence"/>
</dbReference>
<dbReference type="AlphaFoldDB" id="A0A1R4H948"/>
<accession>A0A1R4H948</accession>
<dbReference type="InterPro" id="IPR017911">
    <property type="entry name" value="MacB-like_ATP-bd"/>
</dbReference>
<dbReference type="FunFam" id="3.40.50.300:FF:000032">
    <property type="entry name" value="Export ABC transporter ATP-binding protein"/>
    <property type="match status" value="1"/>
</dbReference>
<proteinExistence type="inferred from homology"/>
<dbReference type="Pfam" id="PF00005">
    <property type="entry name" value="ABC_tran"/>
    <property type="match status" value="1"/>
</dbReference>
<dbReference type="InterPro" id="IPR017871">
    <property type="entry name" value="ABC_transporter-like_CS"/>
</dbReference>
<dbReference type="EMBL" id="FUKI01000102">
    <property type="protein sequence ID" value="SJM92410.1"/>
    <property type="molecule type" value="Genomic_DNA"/>
</dbReference>
<dbReference type="SMART" id="SM00382">
    <property type="entry name" value="AAA"/>
    <property type="match status" value="1"/>
</dbReference>
<dbReference type="GO" id="GO:0022857">
    <property type="term" value="F:transmembrane transporter activity"/>
    <property type="evidence" value="ECO:0007669"/>
    <property type="project" value="UniProtKB-ARBA"/>
</dbReference>
<dbReference type="SUPFAM" id="SSF52540">
    <property type="entry name" value="P-loop containing nucleoside triphosphate hydrolases"/>
    <property type="match status" value="1"/>
</dbReference>
<keyword evidence="2" id="KW-0547">Nucleotide-binding</keyword>
<reference evidence="7" key="1">
    <citation type="submission" date="2017-02" db="EMBL/GenBank/DDBJ databases">
        <authorList>
            <person name="Daims H."/>
        </authorList>
    </citation>
    <scope>NUCLEOTIDE SEQUENCE [LARGE SCALE GENOMIC DNA]</scope>
</reference>
<evidence type="ECO:0000256" key="1">
    <source>
        <dbReference type="ARBA" id="ARBA00022448"/>
    </source>
</evidence>
<sequence length="234" mass="25470">MTPIIQLNNVYKAYTLGNVSQPVLHDISLAVYAGEFVSIVGASGNGKSTLLNLLTGIDKPSSGQVHVCGSQLQRLKEEQLSIWRGANVGIVFQFFQLLPSLTLLQNILLPMDFVGTLPKRKRLDRARYLLDLVSLTSQAQQLPSQVSGGQQQRAAIARAMANDPPLIVADEPTGNLDSETAESVFALFLTLCEQGKTLVMVTHNETLAQATSRRITLHAGRILSDNSTQTRRSC</sequence>
<dbReference type="PROSITE" id="PS00211">
    <property type="entry name" value="ABC_TRANSPORTER_1"/>
    <property type="match status" value="1"/>
</dbReference>
<feature type="domain" description="ABC transporter" evidence="5">
    <location>
        <begin position="5"/>
        <end position="233"/>
    </location>
</feature>
<keyword evidence="1" id="KW-0813">Transport</keyword>
<dbReference type="GO" id="GO:0005886">
    <property type="term" value="C:plasma membrane"/>
    <property type="evidence" value="ECO:0007669"/>
    <property type="project" value="TreeGrafter"/>
</dbReference>
<protein>
    <submittedName>
        <fullName evidence="6">Uncharacterized ABC transporter ATP-binding protein TM_0352</fullName>
    </submittedName>
</protein>
<evidence type="ECO:0000259" key="5">
    <source>
        <dbReference type="PROSITE" id="PS50893"/>
    </source>
</evidence>
<evidence type="ECO:0000313" key="7">
    <source>
        <dbReference type="Proteomes" id="UP000195667"/>
    </source>
</evidence>
<dbReference type="RefSeq" id="WP_087143385.1">
    <property type="nucleotide sequence ID" value="NZ_FUKI01000102.1"/>
</dbReference>
<organism evidence="6 7">
    <name type="scientific">Crenothrix polyspora</name>
    <dbReference type="NCBI Taxonomy" id="360316"/>
    <lineage>
        <taxon>Bacteria</taxon>
        <taxon>Pseudomonadati</taxon>
        <taxon>Pseudomonadota</taxon>
        <taxon>Gammaproteobacteria</taxon>
        <taxon>Methylococcales</taxon>
        <taxon>Crenotrichaceae</taxon>
        <taxon>Crenothrix</taxon>
    </lineage>
</organism>
<keyword evidence="7" id="KW-1185">Reference proteome</keyword>
<dbReference type="InterPro" id="IPR015854">
    <property type="entry name" value="ABC_transpr_LolD-like"/>
</dbReference>
<dbReference type="PANTHER" id="PTHR24220">
    <property type="entry name" value="IMPORT ATP-BINDING PROTEIN"/>
    <property type="match status" value="1"/>
</dbReference>
<gene>
    <name evidence="6" type="ORF">CRENPOLYSF1_280012</name>
</gene>
<evidence type="ECO:0000313" key="6">
    <source>
        <dbReference type="EMBL" id="SJM92410.1"/>
    </source>
</evidence>
<dbReference type="InterPro" id="IPR003439">
    <property type="entry name" value="ABC_transporter-like_ATP-bd"/>
</dbReference>
<dbReference type="GO" id="GO:1902495">
    <property type="term" value="C:transmembrane transporter complex"/>
    <property type="evidence" value="ECO:0007669"/>
    <property type="project" value="UniProtKB-ARBA"/>
</dbReference>
<comment type="similarity">
    <text evidence="4">Belongs to the ABC transporter superfamily. Macrolide exporter (TC 3.A.1.122) family.</text>
</comment>
<evidence type="ECO:0000256" key="4">
    <source>
        <dbReference type="ARBA" id="ARBA00038388"/>
    </source>
</evidence>
<dbReference type="CDD" id="cd03255">
    <property type="entry name" value="ABC_MJ0796_LolCDE_FtsE"/>
    <property type="match status" value="1"/>
</dbReference>
<dbReference type="Gene3D" id="3.40.50.300">
    <property type="entry name" value="P-loop containing nucleotide triphosphate hydrolases"/>
    <property type="match status" value="1"/>
</dbReference>
<dbReference type="InterPro" id="IPR027417">
    <property type="entry name" value="P-loop_NTPase"/>
</dbReference>
<dbReference type="OrthoDB" id="9802264at2"/>